<proteinExistence type="predicted"/>
<reference evidence="2 3" key="1">
    <citation type="submission" date="2015-03" db="EMBL/GenBank/DDBJ databases">
        <authorList>
            <person name="Morales-Cruz A."/>
            <person name="Amrine K.C."/>
            <person name="Cantu D."/>
        </authorList>
    </citation>
    <scope>NUCLEOTIDE SEQUENCE [LARGE SCALE GENOMIC DNA]</scope>
    <source>
        <strain evidence="2">DS831</strain>
    </source>
</reference>
<keyword evidence="1" id="KW-0732">Signal</keyword>
<comment type="caution">
    <text evidence="2">The sequence shown here is derived from an EMBL/GenBank/DDBJ whole genome shotgun (WGS) entry which is preliminary data.</text>
</comment>
<feature type="chain" id="PRO_5002544637" evidence="1">
    <location>
        <begin position="21"/>
        <end position="146"/>
    </location>
</feature>
<feature type="signal peptide" evidence="1">
    <location>
        <begin position="1"/>
        <end position="20"/>
    </location>
</feature>
<protein>
    <submittedName>
        <fullName evidence="2">Uncharacterized protein</fullName>
    </submittedName>
</protein>
<evidence type="ECO:0000313" key="3">
    <source>
        <dbReference type="Proteomes" id="UP000034182"/>
    </source>
</evidence>
<organism evidence="2 3">
    <name type="scientific">Diplodia seriata</name>
    <dbReference type="NCBI Taxonomy" id="420778"/>
    <lineage>
        <taxon>Eukaryota</taxon>
        <taxon>Fungi</taxon>
        <taxon>Dikarya</taxon>
        <taxon>Ascomycota</taxon>
        <taxon>Pezizomycotina</taxon>
        <taxon>Dothideomycetes</taxon>
        <taxon>Dothideomycetes incertae sedis</taxon>
        <taxon>Botryosphaeriales</taxon>
        <taxon>Botryosphaeriaceae</taxon>
        <taxon>Diplodia</taxon>
    </lineage>
</organism>
<dbReference type="Proteomes" id="UP000034182">
    <property type="component" value="Unassembled WGS sequence"/>
</dbReference>
<evidence type="ECO:0000256" key="1">
    <source>
        <dbReference type="SAM" id="SignalP"/>
    </source>
</evidence>
<name>A0A0G2GX32_9PEZI</name>
<gene>
    <name evidence="2" type="ORF">UCDDS831_g00627</name>
</gene>
<reference evidence="2 3" key="2">
    <citation type="submission" date="2015-05" db="EMBL/GenBank/DDBJ databases">
        <title>Distinctive expansion of gene families associated with plant cell wall degradation and secondary metabolism in the genomes of grapevine trunk pathogens.</title>
        <authorList>
            <person name="Lawrence D.P."/>
            <person name="Travadon R."/>
            <person name="Rolshausen P.E."/>
            <person name="Baumgartner K."/>
        </authorList>
    </citation>
    <scope>NUCLEOTIDE SEQUENCE [LARGE SCALE GENOMIC DNA]</scope>
    <source>
        <strain evidence="2">DS831</strain>
    </source>
</reference>
<dbReference type="EMBL" id="LAQI01000018">
    <property type="protein sequence ID" value="KKY27763.1"/>
    <property type="molecule type" value="Genomic_DNA"/>
</dbReference>
<evidence type="ECO:0000313" key="2">
    <source>
        <dbReference type="EMBL" id="KKY27763.1"/>
    </source>
</evidence>
<sequence length="146" mass="15693">MVNLLNTILVGAGLYQLAHAAAEGSVTVFRGRDCTGDEMWTGKTGPDSDAKIDGGDLHEALSFSYSGYFRLNIWDGTTFGSSKQCSYCSNGHSDHSEGGCVNIETGFGPNYVSMNRQDNSPSDLPCRNFMQRCPFPVPPGNGLEAQ</sequence>
<accession>A0A0G2GX32</accession>
<dbReference type="AlphaFoldDB" id="A0A0G2GX32"/>